<organism evidence="2 3">
    <name type="scientific">Marinobacter nauticus (strain ATCC 700491 / DSM 11845 / VT8)</name>
    <name type="common">Marinobacter aquaeolei</name>
    <dbReference type="NCBI Taxonomy" id="351348"/>
    <lineage>
        <taxon>Bacteria</taxon>
        <taxon>Pseudomonadati</taxon>
        <taxon>Pseudomonadota</taxon>
        <taxon>Gammaproteobacteria</taxon>
        <taxon>Pseudomonadales</taxon>
        <taxon>Marinobacteraceae</taxon>
        <taxon>Marinobacter</taxon>
    </lineage>
</organism>
<dbReference type="OrthoDB" id="8950613at2"/>
<dbReference type="RefSeq" id="WP_011783325.1">
    <property type="nucleotide sequence ID" value="NC_008738.1"/>
</dbReference>
<name>A1U7Q9_MARN8</name>
<gene>
    <name evidence="2" type="ordered locus">Maqu_4177</name>
</gene>
<accession>A1U7Q9</accession>
<dbReference type="InterPro" id="IPR050678">
    <property type="entry name" value="DNA_Partitioning_ATPase"/>
</dbReference>
<reference evidence="3" key="1">
    <citation type="journal article" date="2011" name="Appl. Environ. Microbiol.">
        <title>Genomic potential of Marinobacter aquaeolei, a biogeochemical 'opportunitroph'.</title>
        <authorList>
            <person name="Singer E."/>
            <person name="Webb E.A."/>
            <person name="Nelson W.C."/>
            <person name="Heidelberg J.F."/>
            <person name="Ivanova N."/>
            <person name="Pati A."/>
            <person name="Edwards K.J."/>
        </authorList>
    </citation>
    <scope>NUCLEOTIDE SEQUENCE [LARGE SCALE GENOMIC DNA]</scope>
    <source>
        <strain evidence="3">ATCC 700491 / DSM 11845 / VT8</strain>
    </source>
</reference>
<dbReference type="eggNOG" id="COG1192">
    <property type="taxonomic scope" value="Bacteria"/>
</dbReference>
<dbReference type="HOGENOM" id="CLU_037612_9_0_6"/>
<dbReference type="Proteomes" id="UP000000998">
    <property type="component" value="Plasmid pMAQU01"/>
</dbReference>
<dbReference type="DNASU" id="4653408"/>
<dbReference type="SUPFAM" id="SSF52540">
    <property type="entry name" value="P-loop containing nucleoside triphosphate hydrolases"/>
    <property type="match status" value="1"/>
</dbReference>
<dbReference type="PANTHER" id="PTHR13696:SF52">
    <property type="entry name" value="PARA FAMILY PROTEIN CT_582"/>
    <property type="match status" value="1"/>
</dbReference>
<sequence length="387" mass="43233">MALKQLGPDNASAYFHQFVVRGKEESESIRADILTEVGDGQRRLPRTWGAKRAAKMIGRSEGWLRDNDPDVPRNEAGHGRWTLARINELRKKAGTLYQRPAGSEPIIMAASKLKGGVGNTTFVCHAAHYFAMQGLKVLVWDLDPQSSATSILAALVPDAHLEDEDLPNSALLEDMSLFPGCIRKTYFHNVHLVPSNSALQDLDLKLASQQQSDSEFQIAPHERVRAALDLVKDNYDIILIDCAPALGMLTLNALMAGNALINPMRPSLLDLASYVMFTGSLQLFYQELAELPLKYHRIVLTAHKNTTGNERMENRTRAMYGDAVLTRRIMDSEEISNAATKLSTVYCLEKPIGARETYNRAIDTLDQCYGEIFEDLKRVWEMEGEDV</sequence>
<protein>
    <submittedName>
        <fullName evidence="2">Cobyrinic acid a,c-diamide synthase</fullName>
    </submittedName>
</protein>
<dbReference type="EMBL" id="CP000515">
    <property type="protein sequence ID" value="ABM21028.1"/>
    <property type="molecule type" value="Genomic_DNA"/>
</dbReference>
<dbReference type="KEGG" id="maq:Maqu_4177"/>
<evidence type="ECO:0000313" key="3">
    <source>
        <dbReference type="Proteomes" id="UP000000998"/>
    </source>
</evidence>
<geneLocation type="plasmid" evidence="2 3">
    <name>pMAQU01</name>
</geneLocation>
<dbReference type="AlphaFoldDB" id="A1U7Q9"/>
<evidence type="ECO:0000313" key="2">
    <source>
        <dbReference type="EMBL" id="ABM21028.1"/>
    </source>
</evidence>
<dbReference type="PANTHER" id="PTHR13696">
    <property type="entry name" value="P-LOOP CONTAINING NUCLEOSIDE TRIPHOSPHATE HYDROLASE"/>
    <property type="match status" value="1"/>
</dbReference>
<dbReference type="Gene3D" id="3.40.50.300">
    <property type="entry name" value="P-loop containing nucleotide triphosphate hydrolases"/>
    <property type="match status" value="1"/>
</dbReference>
<keyword evidence="2" id="KW-0614">Plasmid</keyword>
<dbReference type="Pfam" id="PF13614">
    <property type="entry name" value="AAA_31"/>
    <property type="match status" value="1"/>
</dbReference>
<feature type="domain" description="AAA" evidence="1">
    <location>
        <begin position="107"/>
        <end position="272"/>
    </location>
</feature>
<dbReference type="InterPro" id="IPR025669">
    <property type="entry name" value="AAA_dom"/>
</dbReference>
<evidence type="ECO:0000259" key="1">
    <source>
        <dbReference type="Pfam" id="PF13614"/>
    </source>
</evidence>
<dbReference type="InterPro" id="IPR027417">
    <property type="entry name" value="P-loop_NTPase"/>
</dbReference>
<dbReference type="CDD" id="cd02042">
    <property type="entry name" value="ParAB_family"/>
    <property type="match status" value="1"/>
</dbReference>
<proteinExistence type="predicted"/>